<sequence length="301" mass="35993">MKIIYLGNFDNPYSDVDEKHITYSLEKLGHEVIPINERYFYQERNRIVEEVAEGADVFLFHKGGIKFNVALEDFIELLNHITCKKVMWFWDKVAIKEIAQNREKWVQSVIPFIEYAFLTDETWARRHNYKNVYILRQGIGDKNAHLGKYRKEYDVPIAFLGSVYGERIEWVFRLKAIFREKFKVYNNIFGENLCDFCASAKIIVAPKYPQDDFYWSARIYKILGSGGFLIHPKLYGLKEEFEEGKHYVGYKTFEELVEKIEYYLKHDEEREKIRLAGHKHCIQNYTYTQRVKKMLEIISEK</sequence>
<dbReference type="AlphaFoldDB" id="A0A497JH44"/>
<organism evidence="2 3">
    <name type="scientific">Candidatus Iainarchaeum sp</name>
    <dbReference type="NCBI Taxonomy" id="3101447"/>
    <lineage>
        <taxon>Archaea</taxon>
        <taxon>Candidatus Iainarchaeota</taxon>
        <taxon>Candidatus Iainarchaeia</taxon>
        <taxon>Candidatus Iainarchaeales</taxon>
        <taxon>Candidatus Iainarchaeaceae</taxon>
        <taxon>Candidatus Iainarchaeum</taxon>
    </lineage>
</organism>
<dbReference type="EMBL" id="QMWP01000086">
    <property type="protein sequence ID" value="RLG70057.1"/>
    <property type="molecule type" value="Genomic_DNA"/>
</dbReference>
<accession>A0A497JH44</accession>
<evidence type="ECO:0000259" key="1">
    <source>
        <dbReference type="Pfam" id="PF13524"/>
    </source>
</evidence>
<reference evidence="2 3" key="1">
    <citation type="submission" date="2018-06" db="EMBL/GenBank/DDBJ databases">
        <title>Extensive metabolic versatility and redundancy in microbially diverse, dynamic hydrothermal sediments.</title>
        <authorList>
            <person name="Dombrowski N."/>
            <person name="Teske A."/>
            <person name="Baker B.J."/>
        </authorList>
    </citation>
    <scope>NUCLEOTIDE SEQUENCE [LARGE SCALE GENOMIC DNA]</scope>
    <source>
        <strain evidence="2">B51_G17</strain>
    </source>
</reference>
<evidence type="ECO:0000313" key="2">
    <source>
        <dbReference type="EMBL" id="RLG70057.1"/>
    </source>
</evidence>
<evidence type="ECO:0000313" key="3">
    <source>
        <dbReference type="Proteomes" id="UP000278031"/>
    </source>
</evidence>
<name>A0A497JH44_9ARCH</name>
<gene>
    <name evidence="2" type="ORF">DRO04_02430</name>
</gene>
<dbReference type="SUPFAM" id="SSF53756">
    <property type="entry name" value="UDP-Glycosyltransferase/glycogen phosphorylase"/>
    <property type="match status" value="1"/>
</dbReference>
<dbReference type="Gene3D" id="3.40.50.2000">
    <property type="entry name" value="Glycogen Phosphorylase B"/>
    <property type="match status" value="1"/>
</dbReference>
<dbReference type="Pfam" id="PF13524">
    <property type="entry name" value="Glyco_trans_1_2"/>
    <property type="match status" value="1"/>
</dbReference>
<proteinExistence type="predicted"/>
<dbReference type="Proteomes" id="UP000278031">
    <property type="component" value="Unassembled WGS sequence"/>
</dbReference>
<feature type="domain" description="Spore protein YkvP/CgeB glycosyl transferase-like" evidence="1">
    <location>
        <begin position="153"/>
        <end position="296"/>
    </location>
</feature>
<protein>
    <recommendedName>
        <fullName evidence="1">Spore protein YkvP/CgeB glycosyl transferase-like domain-containing protein</fullName>
    </recommendedName>
</protein>
<dbReference type="InterPro" id="IPR055259">
    <property type="entry name" value="YkvP/CgeB_Glyco_trans-like"/>
</dbReference>
<comment type="caution">
    <text evidence="2">The sequence shown here is derived from an EMBL/GenBank/DDBJ whole genome shotgun (WGS) entry which is preliminary data.</text>
</comment>